<proteinExistence type="inferred from homology"/>
<dbReference type="Gene3D" id="2.40.50.100">
    <property type="match status" value="1"/>
</dbReference>
<dbReference type="GO" id="GO:0015562">
    <property type="term" value="F:efflux transmembrane transporter activity"/>
    <property type="evidence" value="ECO:0007669"/>
    <property type="project" value="TreeGrafter"/>
</dbReference>
<evidence type="ECO:0000313" key="6">
    <source>
        <dbReference type="Proteomes" id="UP000324646"/>
    </source>
</evidence>
<evidence type="ECO:0000259" key="3">
    <source>
        <dbReference type="Pfam" id="PF25954"/>
    </source>
</evidence>
<keyword evidence="6" id="KW-1185">Reference proteome</keyword>
<dbReference type="GO" id="GO:1990281">
    <property type="term" value="C:efflux pump complex"/>
    <property type="evidence" value="ECO:0007669"/>
    <property type="project" value="TreeGrafter"/>
</dbReference>
<feature type="domain" description="CusB-like beta-barrel" evidence="3">
    <location>
        <begin position="242"/>
        <end position="312"/>
    </location>
</feature>
<accession>A0A5C0SG12</accession>
<dbReference type="Pfam" id="PF25954">
    <property type="entry name" value="Beta-barrel_RND_2"/>
    <property type="match status" value="1"/>
</dbReference>
<sequence>MIMKRKVIILFVLILCIQSFLSGCSFKKDREVMAQSLKPVVVQEIKAESYSDQIVLSGNIKPSKTIKLAYKIPGGIIENIFVEEGDLVKENDILMQLDTYDYILQLQAAEAKWKSSKLKMESQIPSKINQAKAYLDLVSKNYERMKNLYEQGAISTAKMDEVETKYIEATNTYQEALDAEAYTKIELEQAKAARDSAKSNLNDTKLLSPIDGIVLKKLAEVGETAAQGYPVIVLGQLDQVEIEVGVSDSSINKIKKGQKAIVYVYGIDKEVEGIVSEVSPLADAETRTFPVKVRIENKEHILKPGMVGKVTIPLSEKKAVFIPVDAIINMPEGAVVFVYLQEEGIVRKQKITPGEIIGDKLEVKEGLKVGDKIVIEGQFKLKDKDKINVEAIK</sequence>
<dbReference type="Gene3D" id="2.40.30.170">
    <property type="match status" value="1"/>
</dbReference>
<dbReference type="PANTHER" id="PTHR30469">
    <property type="entry name" value="MULTIDRUG RESISTANCE PROTEIN MDTA"/>
    <property type="match status" value="1"/>
</dbReference>
<dbReference type="NCBIfam" id="TIGR01730">
    <property type="entry name" value="RND_mfp"/>
    <property type="match status" value="1"/>
</dbReference>
<dbReference type="InterPro" id="IPR058627">
    <property type="entry name" value="MdtA-like_C"/>
</dbReference>
<protein>
    <submittedName>
        <fullName evidence="5">Efflux RND transporter periplasmic adaptor subunit</fullName>
    </submittedName>
</protein>
<gene>
    <name evidence="5" type="ORF">FQB35_13990</name>
</gene>
<evidence type="ECO:0000256" key="1">
    <source>
        <dbReference type="ARBA" id="ARBA00009477"/>
    </source>
</evidence>
<dbReference type="PANTHER" id="PTHR30469:SF20">
    <property type="entry name" value="EFFLUX RND TRANSPORTER PERIPLASMIC ADAPTOR SUBUNIT"/>
    <property type="match status" value="1"/>
</dbReference>
<dbReference type="Gene3D" id="1.10.287.470">
    <property type="entry name" value="Helix hairpin bin"/>
    <property type="match status" value="1"/>
</dbReference>
<dbReference type="KEGG" id="crs:FQB35_13990"/>
<evidence type="ECO:0000259" key="4">
    <source>
        <dbReference type="Pfam" id="PF25967"/>
    </source>
</evidence>
<evidence type="ECO:0000256" key="2">
    <source>
        <dbReference type="SAM" id="Coils"/>
    </source>
</evidence>
<organism evidence="5 6">
    <name type="scientific">Crassaminicella thermophila</name>
    <dbReference type="NCBI Taxonomy" id="2599308"/>
    <lineage>
        <taxon>Bacteria</taxon>
        <taxon>Bacillati</taxon>
        <taxon>Bacillota</taxon>
        <taxon>Clostridia</taxon>
        <taxon>Eubacteriales</taxon>
        <taxon>Clostridiaceae</taxon>
        <taxon>Crassaminicella</taxon>
    </lineage>
</organism>
<dbReference type="OrthoDB" id="9810430at2"/>
<feature type="domain" description="Multidrug resistance protein MdtA-like C-terminal permuted SH3" evidence="4">
    <location>
        <begin position="319"/>
        <end position="377"/>
    </location>
</feature>
<dbReference type="Proteomes" id="UP000324646">
    <property type="component" value="Chromosome"/>
</dbReference>
<evidence type="ECO:0000313" key="5">
    <source>
        <dbReference type="EMBL" id="QEK13291.1"/>
    </source>
</evidence>
<dbReference type="EMBL" id="CP042243">
    <property type="protein sequence ID" value="QEK13291.1"/>
    <property type="molecule type" value="Genomic_DNA"/>
</dbReference>
<dbReference type="PROSITE" id="PS51257">
    <property type="entry name" value="PROKAR_LIPOPROTEIN"/>
    <property type="match status" value="1"/>
</dbReference>
<dbReference type="InterPro" id="IPR058792">
    <property type="entry name" value="Beta-barrel_RND_2"/>
</dbReference>
<dbReference type="SUPFAM" id="SSF111369">
    <property type="entry name" value="HlyD-like secretion proteins"/>
    <property type="match status" value="1"/>
</dbReference>
<name>A0A5C0SG12_CRATE</name>
<dbReference type="AlphaFoldDB" id="A0A5C0SG12"/>
<dbReference type="Pfam" id="PF25967">
    <property type="entry name" value="RND-MFP_C"/>
    <property type="match status" value="1"/>
</dbReference>
<keyword evidence="2" id="KW-0175">Coiled coil</keyword>
<dbReference type="InterPro" id="IPR006143">
    <property type="entry name" value="RND_pump_MFP"/>
</dbReference>
<feature type="coiled-coil region" evidence="2">
    <location>
        <begin position="159"/>
        <end position="207"/>
    </location>
</feature>
<dbReference type="Gene3D" id="2.40.420.20">
    <property type="match status" value="1"/>
</dbReference>
<reference evidence="5 6" key="1">
    <citation type="submission" date="2019-07" db="EMBL/GenBank/DDBJ databases">
        <title>Complete genome of Crassaminicella thermophila SY095.</title>
        <authorList>
            <person name="Li X."/>
        </authorList>
    </citation>
    <scope>NUCLEOTIDE SEQUENCE [LARGE SCALE GENOMIC DNA]</scope>
    <source>
        <strain evidence="5 6">SY095</strain>
    </source>
</reference>
<comment type="similarity">
    <text evidence="1">Belongs to the membrane fusion protein (MFP) (TC 8.A.1) family.</text>
</comment>